<dbReference type="AlphaFoldDB" id="A0A9X2UBI5"/>
<protein>
    <submittedName>
        <fullName evidence="2">Uncharacterized protein</fullName>
    </submittedName>
</protein>
<comment type="caution">
    <text evidence="2">The sequence shown here is derived from an EMBL/GenBank/DDBJ whole genome shotgun (WGS) entry which is preliminary data.</text>
</comment>
<evidence type="ECO:0000313" key="2">
    <source>
        <dbReference type="EMBL" id="MCS3953279.1"/>
    </source>
</evidence>
<sequence length="59" mass="6555">MWYMYVIHGLSLKNFSSETARLVLPCQHYFTPELSLFQGDPGTQPPGRSFRAAASHAAA</sequence>
<dbReference type="Proteomes" id="UP001155010">
    <property type="component" value="Unassembled WGS sequence"/>
</dbReference>
<evidence type="ECO:0000256" key="1">
    <source>
        <dbReference type="SAM" id="MobiDB-lite"/>
    </source>
</evidence>
<dbReference type="EMBL" id="JANUBB010000021">
    <property type="protein sequence ID" value="MCS3953279.1"/>
    <property type="molecule type" value="Genomic_DNA"/>
</dbReference>
<reference evidence="2" key="1">
    <citation type="submission" date="2022-08" db="EMBL/GenBank/DDBJ databases">
        <title>Genomic Encyclopedia of Type Strains, Phase V (KMG-V): Genome sequencing to study the core and pangenomes of soil and plant-associated prokaryotes.</title>
        <authorList>
            <person name="Whitman W."/>
        </authorList>
    </citation>
    <scope>NUCLEOTIDE SEQUENCE</scope>
    <source>
        <strain evidence="2">SP2017</strain>
    </source>
</reference>
<gene>
    <name evidence="2" type="ORF">GGP83_003254</name>
</gene>
<name>A0A9X2UBI5_9BACT</name>
<proteinExistence type="predicted"/>
<accession>A0A9X2UBI5</accession>
<evidence type="ECO:0000313" key="3">
    <source>
        <dbReference type="Proteomes" id="UP001155010"/>
    </source>
</evidence>
<organism evidence="2 3">
    <name type="scientific">Salinibacter ruber</name>
    <dbReference type="NCBI Taxonomy" id="146919"/>
    <lineage>
        <taxon>Bacteria</taxon>
        <taxon>Pseudomonadati</taxon>
        <taxon>Rhodothermota</taxon>
        <taxon>Rhodothermia</taxon>
        <taxon>Rhodothermales</taxon>
        <taxon>Salinibacteraceae</taxon>
        <taxon>Salinibacter</taxon>
    </lineage>
</organism>
<feature type="region of interest" description="Disordered" evidence="1">
    <location>
        <begin position="39"/>
        <end position="59"/>
    </location>
</feature>